<dbReference type="Proteomes" id="UP000824890">
    <property type="component" value="Unassembled WGS sequence"/>
</dbReference>
<accession>A0ABQ7ZM00</accession>
<organism evidence="1 2">
    <name type="scientific">Brassica napus</name>
    <name type="common">Rape</name>
    <dbReference type="NCBI Taxonomy" id="3708"/>
    <lineage>
        <taxon>Eukaryota</taxon>
        <taxon>Viridiplantae</taxon>
        <taxon>Streptophyta</taxon>
        <taxon>Embryophyta</taxon>
        <taxon>Tracheophyta</taxon>
        <taxon>Spermatophyta</taxon>
        <taxon>Magnoliopsida</taxon>
        <taxon>eudicotyledons</taxon>
        <taxon>Gunneridae</taxon>
        <taxon>Pentapetalae</taxon>
        <taxon>rosids</taxon>
        <taxon>malvids</taxon>
        <taxon>Brassicales</taxon>
        <taxon>Brassicaceae</taxon>
        <taxon>Brassiceae</taxon>
        <taxon>Brassica</taxon>
    </lineage>
</organism>
<proteinExistence type="predicted"/>
<keyword evidence="2" id="KW-1185">Reference proteome</keyword>
<comment type="caution">
    <text evidence="1">The sequence shown here is derived from an EMBL/GenBank/DDBJ whole genome shotgun (WGS) entry which is preliminary data.</text>
</comment>
<evidence type="ECO:0000313" key="1">
    <source>
        <dbReference type="EMBL" id="KAH0881050.1"/>
    </source>
</evidence>
<sequence>EDGTFIYMKTEEGIKKYCSILSSSVKLLRGTLFSTGIASSAGKFTLSLPSTHSSTLPFSNPSLTVSHSTITSSSAYSTGLFHLQHQDPKPVHIALLCYLDRPACKLQGCVPHAAASMSTFVAFRLYFQINHRIDTCHFNVFSRILKENLHYCNLKSFK</sequence>
<dbReference type="EMBL" id="JAGKQM010000015">
    <property type="protein sequence ID" value="KAH0881050.1"/>
    <property type="molecule type" value="Genomic_DNA"/>
</dbReference>
<name>A0ABQ7ZM00_BRANA</name>
<feature type="non-terminal residue" evidence="1">
    <location>
        <position position="1"/>
    </location>
</feature>
<evidence type="ECO:0000313" key="2">
    <source>
        <dbReference type="Proteomes" id="UP000824890"/>
    </source>
</evidence>
<reference evidence="1 2" key="1">
    <citation type="submission" date="2021-05" db="EMBL/GenBank/DDBJ databases">
        <title>Genome Assembly of Synthetic Allotetraploid Brassica napus Reveals Homoeologous Exchanges between Subgenomes.</title>
        <authorList>
            <person name="Davis J.T."/>
        </authorList>
    </citation>
    <scope>NUCLEOTIDE SEQUENCE [LARGE SCALE GENOMIC DNA]</scope>
    <source>
        <strain evidence="2">cv. Da-Ae</strain>
        <tissue evidence="1">Seedling</tissue>
    </source>
</reference>
<protein>
    <submittedName>
        <fullName evidence="1">Uncharacterized protein</fullName>
    </submittedName>
</protein>
<feature type="non-terminal residue" evidence="1">
    <location>
        <position position="158"/>
    </location>
</feature>
<gene>
    <name evidence="1" type="ORF">HID58_068444</name>
</gene>